<organism evidence="9 10">
    <name type="scientific">Flectobacillus roseus</name>
    <dbReference type="NCBI Taxonomy" id="502259"/>
    <lineage>
        <taxon>Bacteria</taxon>
        <taxon>Pseudomonadati</taxon>
        <taxon>Bacteroidota</taxon>
        <taxon>Cytophagia</taxon>
        <taxon>Cytophagales</taxon>
        <taxon>Flectobacillaceae</taxon>
        <taxon>Flectobacillus</taxon>
    </lineage>
</organism>
<dbReference type="GO" id="GO:0004851">
    <property type="term" value="F:uroporphyrin-III C-methyltransferase activity"/>
    <property type="evidence" value="ECO:0007669"/>
    <property type="project" value="UniProtKB-EC"/>
</dbReference>
<dbReference type="InterPro" id="IPR014777">
    <property type="entry name" value="4pyrrole_Mease_sub1"/>
</dbReference>
<dbReference type="GO" id="GO:0032259">
    <property type="term" value="P:methylation"/>
    <property type="evidence" value="ECO:0007669"/>
    <property type="project" value="UniProtKB-KW"/>
</dbReference>
<dbReference type="SUPFAM" id="SSF53790">
    <property type="entry name" value="Tetrapyrrole methylase"/>
    <property type="match status" value="1"/>
</dbReference>
<evidence type="ECO:0000313" key="10">
    <source>
        <dbReference type="Proteomes" id="UP001236507"/>
    </source>
</evidence>
<dbReference type="InterPro" id="IPR006366">
    <property type="entry name" value="CobA/CysG_C"/>
</dbReference>
<evidence type="ECO:0000256" key="1">
    <source>
        <dbReference type="ARBA" id="ARBA00005879"/>
    </source>
</evidence>
<feature type="domain" description="Tetrapyrrole methylase" evidence="8">
    <location>
        <begin position="6"/>
        <end position="214"/>
    </location>
</feature>
<evidence type="ECO:0000256" key="4">
    <source>
        <dbReference type="ARBA" id="ARBA00022679"/>
    </source>
</evidence>
<dbReference type="PANTHER" id="PTHR45790:SF3">
    <property type="entry name" value="S-ADENOSYL-L-METHIONINE-DEPENDENT UROPORPHYRINOGEN III METHYLTRANSFERASE, CHLOROPLASTIC"/>
    <property type="match status" value="1"/>
</dbReference>
<proteinExistence type="inferred from homology"/>
<evidence type="ECO:0000256" key="6">
    <source>
        <dbReference type="ARBA" id="ARBA00023244"/>
    </source>
</evidence>
<keyword evidence="6" id="KW-0627">Porphyrin biosynthesis</keyword>
<evidence type="ECO:0000313" key="9">
    <source>
        <dbReference type="EMBL" id="MDI9861379.1"/>
    </source>
</evidence>
<evidence type="ECO:0000256" key="3">
    <source>
        <dbReference type="ARBA" id="ARBA00022603"/>
    </source>
</evidence>
<keyword evidence="3 9" id="KW-0489">Methyltransferase</keyword>
<name>A0ABT6YCR2_9BACT</name>
<dbReference type="RefSeq" id="WP_283345808.1">
    <property type="nucleotide sequence ID" value="NZ_JASHIF010000019.1"/>
</dbReference>
<dbReference type="InterPro" id="IPR003043">
    <property type="entry name" value="Uropor_MeTrfase_CS"/>
</dbReference>
<dbReference type="Pfam" id="PF00590">
    <property type="entry name" value="TP_methylase"/>
    <property type="match status" value="1"/>
</dbReference>
<dbReference type="InterPro" id="IPR035996">
    <property type="entry name" value="4pyrrol_Methylase_sf"/>
</dbReference>
<dbReference type="NCBIfam" id="TIGR01469">
    <property type="entry name" value="cobA_cysG_Cterm"/>
    <property type="match status" value="1"/>
</dbReference>
<keyword evidence="10" id="KW-1185">Reference proteome</keyword>
<gene>
    <name evidence="9" type="primary">cobA</name>
    <name evidence="9" type="ORF">QM524_19320</name>
</gene>
<evidence type="ECO:0000256" key="7">
    <source>
        <dbReference type="ARBA" id="ARBA00025705"/>
    </source>
</evidence>
<dbReference type="EMBL" id="JASHIF010000019">
    <property type="protein sequence ID" value="MDI9861379.1"/>
    <property type="molecule type" value="Genomic_DNA"/>
</dbReference>
<dbReference type="NCBIfam" id="NF004790">
    <property type="entry name" value="PRK06136.1"/>
    <property type="match status" value="1"/>
</dbReference>
<keyword evidence="5" id="KW-0949">S-adenosyl-L-methionine</keyword>
<evidence type="ECO:0000256" key="2">
    <source>
        <dbReference type="ARBA" id="ARBA00012162"/>
    </source>
</evidence>
<evidence type="ECO:0000259" key="8">
    <source>
        <dbReference type="Pfam" id="PF00590"/>
    </source>
</evidence>
<dbReference type="InterPro" id="IPR014776">
    <property type="entry name" value="4pyrrole_Mease_sub2"/>
</dbReference>
<reference evidence="9 10" key="1">
    <citation type="submission" date="2023-05" db="EMBL/GenBank/DDBJ databases">
        <title>Novel species of genus Flectobacillus isolated from stream in China.</title>
        <authorList>
            <person name="Lu H."/>
        </authorList>
    </citation>
    <scope>NUCLEOTIDE SEQUENCE [LARGE SCALE GENOMIC DNA]</scope>
    <source>
        <strain evidence="9 10">KCTC 42575</strain>
    </source>
</reference>
<dbReference type="EC" id="2.1.1.107" evidence="2"/>
<dbReference type="Gene3D" id="3.40.1010.10">
    <property type="entry name" value="Cobalt-precorrin-4 Transmethylase, Domain 1"/>
    <property type="match status" value="1"/>
</dbReference>
<comment type="caution">
    <text evidence="9">The sequence shown here is derived from an EMBL/GenBank/DDBJ whole genome shotgun (WGS) entry which is preliminary data.</text>
</comment>
<protein>
    <recommendedName>
        <fullName evidence="2">uroporphyrinogen-III C-methyltransferase</fullName>
        <ecNumber evidence="2">2.1.1.107</ecNumber>
    </recommendedName>
</protein>
<accession>A0ABT6YCR2</accession>
<dbReference type="CDD" id="cd11642">
    <property type="entry name" value="SUMT"/>
    <property type="match status" value="1"/>
</dbReference>
<dbReference type="PROSITE" id="PS00839">
    <property type="entry name" value="SUMT_1"/>
    <property type="match status" value="1"/>
</dbReference>
<keyword evidence="4 9" id="KW-0808">Transferase</keyword>
<dbReference type="InterPro" id="IPR000878">
    <property type="entry name" value="4pyrrol_Mease"/>
</dbReference>
<sequence>MNIPRISLIGAGPGDIELITLKGIKAIESADVILYDALANEELLAYAKPEAIKVYVGKRLGKYVYTQEQINYQLVQLALDYGHVVRLKGGDPFVFGRGFEEIEYVRSFNIPCEVISGVTSAIAAPASVGIPVTTRGYAESFWVITGTTKTGELSNDLRLAAQSTATVVVLMGMSKLDQICEIFTEYQKQETPVAIVQNGTRDNAKHLVGTIEDIGAKVKTQKLSNPAVIVIGEVVSLHPEYIETYLKEEIRTMRG</sequence>
<evidence type="ECO:0000256" key="5">
    <source>
        <dbReference type="ARBA" id="ARBA00022691"/>
    </source>
</evidence>
<comment type="similarity">
    <text evidence="1">Belongs to the precorrin methyltransferase family.</text>
</comment>
<comment type="pathway">
    <text evidence="7">Porphyrin-containing compound metabolism; siroheme biosynthesis; precorrin-2 from uroporphyrinogen III: step 1/1.</text>
</comment>
<dbReference type="PANTHER" id="PTHR45790">
    <property type="entry name" value="SIROHEME SYNTHASE-RELATED"/>
    <property type="match status" value="1"/>
</dbReference>
<dbReference type="InterPro" id="IPR050161">
    <property type="entry name" value="Siro_Cobalamin_biosynth"/>
</dbReference>
<dbReference type="Gene3D" id="3.30.950.10">
    <property type="entry name" value="Methyltransferase, Cobalt-precorrin-4 Transmethylase, Domain 2"/>
    <property type="match status" value="1"/>
</dbReference>
<dbReference type="Proteomes" id="UP001236507">
    <property type="component" value="Unassembled WGS sequence"/>
</dbReference>